<keyword evidence="11" id="KW-0325">Glycoprotein</keyword>
<evidence type="ECO:0000256" key="5">
    <source>
        <dbReference type="ARBA" id="ARBA00022692"/>
    </source>
</evidence>
<keyword evidence="10" id="KW-0675">Receptor</keyword>
<evidence type="ECO:0000256" key="12">
    <source>
        <dbReference type="ARBA" id="ARBA00040645"/>
    </source>
</evidence>
<dbReference type="PRINTS" id="PR01609">
    <property type="entry name" value="CD36FAMILY"/>
</dbReference>
<dbReference type="GeneID" id="109544874"/>
<dbReference type="KEGG" id="dpa:109544874"/>
<organism evidence="14 15">
    <name type="scientific">Dendroctonus ponderosae</name>
    <name type="common">Mountain pine beetle</name>
    <dbReference type="NCBI Taxonomy" id="77166"/>
    <lineage>
        <taxon>Eukaryota</taxon>
        <taxon>Metazoa</taxon>
        <taxon>Ecdysozoa</taxon>
        <taxon>Arthropoda</taxon>
        <taxon>Hexapoda</taxon>
        <taxon>Insecta</taxon>
        <taxon>Pterygota</taxon>
        <taxon>Neoptera</taxon>
        <taxon>Endopterygota</taxon>
        <taxon>Coleoptera</taxon>
        <taxon>Polyphaga</taxon>
        <taxon>Cucujiformia</taxon>
        <taxon>Curculionidae</taxon>
        <taxon>Scolytinae</taxon>
        <taxon>Dendroctonus</taxon>
    </lineage>
</organism>
<evidence type="ECO:0000256" key="2">
    <source>
        <dbReference type="ARBA" id="ARBA00010532"/>
    </source>
</evidence>
<keyword evidence="6" id="KW-0552">Olfaction</keyword>
<dbReference type="Pfam" id="PF01130">
    <property type="entry name" value="CD36"/>
    <property type="match status" value="1"/>
</dbReference>
<evidence type="ECO:0000256" key="1">
    <source>
        <dbReference type="ARBA" id="ARBA00004236"/>
    </source>
</evidence>
<name>A0AAR5QC97_DENPD</name>
<evidence type="ECO:0000256" key="11">
    <source>
        <dbReference type="ARBA" id="ARBA00023180"/>
    </source>
</evidence>
<comment type="subcellular location">
    <subcellularLocation>
        <location evidence="1">Cell membrane</location>
    </subcellularLocation>
</comment>
<feature type="transmembrane region" description="Helical" evidence="13">
    <location>
        <begin position="495"/>
        <end position="513"/>
    </location>
</feature>
<evidence type="ECO:0000256" key="3">
    <source>
        <dbReference type="ARBA" id="ARBA00022475"/>
    </source>
</evidence>
<keyword evidence="5 13" id="KW-0812">Transmembrane</keyword>
<evidence type="ECO:0000256" key="8">
    <source>
        <dbReference type="ARBA" id="ARBA00023136"/>
    </source>
</evidence>
<accession>A0AAR5QC97</accession>
<evidence type="ECO:0000256" key="13">
    <source>
        <dbReference type="SAM" id="Phobius"/>
    </source>
</evidence>
<evidence type="ECO:0000256" key="9">
    <source>
        <dbReference type="ARBA" id="ARBA00023157"/>
    </source>
</evidence>
<keyword evidence="7 13" id="KW-1133">Transmembrane helix</keyword>
<comment type="similarity">
    <text evidence="2">Belongs to the CD36 family.</text>
</comment>
<sequence>MFRNCCSPRLVFLYNLLAVLLLIASLVLAFWGLPQIISKQIHKQTELTENTDQWDRFKELPFPMEFNIRFFLVTNPADVLNGSMPILKESEPYKYKSTIKRTDIRFDDIEEDSVTYRRSFSFEFDGSGTTREDDSITVINPLLMASFQLTNDIQRLAMAGCRKYILEPAGLDQVFLTTTVRKLLFDGIYFGFQNATGKGVACEMVRKELGKIVANVRVVEHLNDTDCYRLAIFNYKTDNFLKNSPDGIYTINRGRNNATALGSIMRWNGATTSTTYGTSTSINNLTCHSIKGTDSTIYSPELKAGENLMIFNTDLCRTIQLVQVSSNEVFNGINAFRYSTGYTLFRPETILKENDCYCSHGTKGADGKPSCFLDGLLDFRPCLGAPVLISQPHFLHADVKYIRAVSGLSPDEDKHDIYLLLEPNTGTPLEGRKRVQMNSVLRRQPLLSMITPPNMYEAVVPILWLDEGFTLPQKYLDDLNAKYFKTVRIATGFKFGFIAVALALLVGCLFVACRKMYFRNAK</sequence>
<dbReference type="Proteomes" id="UP000019118">
    <property type="component" value="Unassembled WGS sequence"/>
</dbReference>
<evidence type="ECO:0000256" key="10">
    <source>
        <dbReference type="ARBA" id="ARBA00023170"/>
    </source>
</evidence>
<evidence type="ECO:0000313" key="14">
    <source>
        <dbReference type="EnsemblMetazoa" id="XP_019770844.1"/>
    </source>
</evidence>
<evidence type="ECO:0000256" key="4">
    <source>
        <dbReference type="ARBA" id="ARBA00022606"/>
    </source>
</evidence>
<keyword evidence="3" id="KW-1003">Cell membrane</keyword>
<dbReference type="AlphaFoldDB" id="A0AAR5QC97"/>
<keyword evidence="4" id="KW-0716">Sensory transduction</keyword>
<dbReference type="GO" id="GO:0005044">
    <property type="term" value="F:scavenger receptor activity"/>
    <property type="evidence" value="ECO:0007669"/>
    <property type="project" value="TreeGrafter"/>
</dbReference>
<dbReference type="GO" id="GO:0005737">
    <property type="term" value="C:cytoplasm"/>
    <property type="evidence" value="ECO:0007669"/>
    <property type="project" value="TreeGrafter"/>
</dbReference>
<protein>
    <recommendedName>
        <fullName evidence="12">Sensory neuron membrane protein 2</fullName>
    </recommendedName>
</protein>
<dbReference type="InterPro" id="IPR002159">
    <property type="entry name" value="CD36_fam"/>
</dbReference>
<dbReference type="EnsemblMetazoa" id="XM_019915285.1">
    <property type="protein sequence ID" value="XP_019770844.1"/>
    <property type="gene ID" value="LOC109544874"/>
</dbReference>
<evidence type="ECO:0000256" key="7">
    <source>
        <dbReference type="ARBA" id="ARBA00022989"/>
    </source>
</evidence>
<feature type="transmembrane region" description="Helical" evidence="13">
    <location>
        <begin position="12"/>
        <end position="33"/>
    </location>
</feature>
<reference evidence="15" key="1">
    <citation type="journal article" date="2013" name="Genome Biol.">
        <title>Draft genome of the mountain pine beetle, Dendroctonus ponderosae Hopkins, a major forest pest.</title>
        <authorList>
            <person name="Keeling C.I."/>
            <person name="Yuen M.M."/>
            <person name="Liao N.Y."/>
            <person name="Docking T.R."/>
            <person name="Chan S.K."/>
            <person name="Taylor G.A."/>
            <person name="Palmquist D.L."/>
            <person name="Jackman S.D."/>
            <person name="Nguyen A."/>
            <person name="Li M."/>
            <person name="Henderson H."/>
            <person name="Janes J.K."/>
            <person name="Zhao Y."/>
            <person name="Pandoh P."/>
            <person name="Moore R."/>
            <person name="Sperling F.A."/>
            <person name="Huber D.P."/>
            <person name="Birol I."/>
            <person name="Jones S.J."/>
            <person name="Bohlmann J."/>
        </authorList>
    </citation>
    <scope>NUCLEOTIDE SEQUENCE</scope>
</reference>
<dbReference type="GO" id="GO:0005886">
    <property type="term" value="C:plasma membrane"/>
    <property type="evidence" value="ECO:0007669"/>
    <property type="project" value="UniProtKB-SubCell"/>
</dbReference>
<keyword evidence="8 13" id="KW-0472">Membrane</keyword>
<proteinExistence type="inferred from homology"/>
<reference evidence="14" key="2">
    <citation type="submission" date="2024-08" db="UniProtKB">
        <authorList>
            <consortium name="EnsemblMetazoa"/>
        </authorList>
    </citation>
    <scope>IDENTIFICATION</scope>
</reference>
<evidence type="ECO:0000256" key="6">
    <source>
        <dbReference type="ARBA" id="ARBA00022725"/>
    </source>
</evidence>
<keyword evidence="15" id="KW-1185">Reference proteome</keyword>
<dbReference type="GO" id="GO:0007608">
    <property type="term" value="P:sensory perception of smell"/>
    <property type="evidence" value="ECO:0007669"/>
    <property type="project" value="UniProtKB-KW"/>
</dbReference>
<keyword evidence="9" id="KW-1015">Disulfide bond</keyword>
<evidence type="ECO:0000313" key="15">
    <source>
        <dbReference type="Proteomes" id="UP000019118"/>
    </source>
</evidence>
<dbReference type="PANTHER" id="PTHR11923:SF109">
    <property type="entry name" value="SENSORY NEURON MEMBRANE PROTEIN 2"/>
    <property type="match status" value="1"/>
</dbReference>
<dbReference type="PANTHER" id="PTHR11923">
    <property type="entry name" value="SCAVENGER RECEPTOR CLASS B TYPE-1 SR-B1"/>
    <property type="match status" value="1"/>
</dbReference>